<organism evidence="1 2">
    <name type="scientific">Lodderomyces beijingensis</name>
    <dbReference type="NCBI Taxonomy" id="1775926"/>
    <lineage>
        <taxon>Eukaryota</taxon>
        <taxon>Fungi</taxon>
        <taxon>Dikarya</taxon>
        <taxon>Ascomycota</taxon>
        <taxon>Saccharomycotina</taxon>
        <taxon>Pichiomycetes</taxon>
        <taxon>Debaryomycetaceae</taxon>
        <taxon>Candida/Lodderomyces clade</taxon>
        <taxon>Lodderomyces</taxon>
    </lineage>
</organism>
<gene>
    <name evidence="1" type="ORF">LODBEIA_P17950</name>
</gene>
<keyword evidence="2" id="KW-1185">Reference proteome</keyword>
<evidence type="ECO:0000313" key="1">
    <source>
        <dbReference type="EMBL" id="CAK9437417.1"/>
    </source>
</evidence>
<accession>A0ABP0ZHD5</accession>
<name>A0ABP0ZHD5_9ASCO</name>
<sequence length="96" mass="10958">MSSRGGKVAVASVAIVASWFFGVNFWKPLVVEQLEKDGNLRSDVHYEKPKVDIKSWADLRQKLEAVADPQKNFSEEDKASLEQLKEQLQENRPRES</sequence>
<evidence type="ECO:0000313" key="2">
    <source>
        <dbReference type="Proteomes" id="UP001497383"/>
    </source>
</evidence>
<reference evidence="1 2" key="1">
    <citation type="submission" date="2024-03" db="EMBL/GenBank/DDBJ databases">
        <authorList>
            <person name="Brejova B."/>
        </authorList>
    </citation>
    <scope>NUCLEOTIDE SEQUENCE [LARGE SCALE GENOMIC DNA]</scope>
    <source>
        <strain evidence="1 2">CBS 14171</strain>
    </source>
</reference>
<dbReference type="Proteomes" id="UP001497383">
    <property type="component" value="Chromosome 2"/>
</dbReference>
<proteinExistence type="predicted"/>
<protein>
    <submittedName>
        <fullName evidence="1">Uncharacterized protein</fullName>
    </submittedName>
</protein>
<dbReference type="RefSeq" id="XP_066828733.1">
    <property type="nucleotide sequence ID" value="XM_066971722.1"/>
</dbReference>
<dbReference type="EMBL" id="OZ022406">
    <property type="protein sequence ID" value="CAK9437417.1"/>
    <property type="molecule type" value="Genomic_DNA"/>
</dbReference>
<dbReference type="GeneID" id="92206991"/>